<organism evidence="1 2">
    <name type="scientific">Acaulospora colombiana</name>
    <dbReference type="NCBI Taxonomy" id="27376"/>
    <lineage>
        <taxon>Eukaryota</taxon>
        <taxon>Fungi</taxon>
        <taxon>Fungi incertae sedis</taxon>
        <taxon>Mucoromycota</taxon>
        <taxon>Glomeromycotina</taxon>
        <taxon>Glomeromycetes</taxon>
        <taxon>Diversisporales</taxon>
        <taxon>Acaulosporaceae</taxon>
        <taxon>Acaulospora</taxon>
    </lineage>
</organism>
<accession>A0ACA9LP20</accession>
<reference evidence="1" key="1">
    <citation type="submission" date="2021-06" db="EMBL/GenBank/DDBJ databases">
        <authorList>
            <person name="Kallberg Y."/>
            <person name="Tangrot J."/>
            <person name="Rosling A."/>
        </authorList>
    </citation>
    <scope>NUCLEOTIDE SEQUENCE</scope>
    <source>
        <strain evidence="1">CL356</strain>
    </source>
</reference>
<proteinExistence type="predicted"/>
<evidence type="ECO:0000313" key="2">
    <source>
        <dbReference type="Proteomes" id="UP000789525"/>
    </source>
</evidence>
<evidence type="ECO:0000313" key="1">
    <source>
        <dbReference type="EMBL" id="CAG8540175.1"/>
    </source>
</evidence>
<dbReference type="EMBL" id="CAJVPT010007315">
    <property type="protein sequence ID" value="CAG8540175.1"/>
    <property type="molecule type" value="Genomic_DNA"/>
</dbReference>
<dbReference type="Proteomes" id="UP000789525">
    <property type="component" value="Unassembled WGS sequence"/>
</dbReference>
<protein>
    <submittedName>
        <fullName evidence="1">14515_t:CDS:1</fullName>
    </submittedName>
</protein>
<comment type="caution">
    <text evidence="1">The sequence shown here is derived from an EMBL/GenBank/DDBJ whole genome shotgun (WGS) entry which is preliminary data.</text>
</comment>
<gene>
    <name evidence="1" type="ORF">ACOLOM_LOCUS4442</name>
</gene>
<name>A0ACA9LP20_9GLOM</name>
<sequence>MIIYSPGVRRAPCSLGNFNWKLSSNHGEFSAILLSSNKKRGLDLLENHIGTIGTREVPTEWIKFISNGTDLEISQFLDNKSSTHTIYLSFQLKKFEADIEENSMLPSEAFRMSIINALKNSYPYEELTNTFTDYGYFVPRKVIIGHKLYKISHIPLNQNLDSGDQALDEIQVNIDLTPKLKNEIKASYCENLLRQWKIIAEPYGIKQNYFLSTSGEVIKENDVQKWMLSCETKTKRMKVIGYEDLLPSYEILDEPLRSQVKSIIEIDNDSFVAGYNTLNEPIIPKIKERIFMAGTIPLKNANKYYRQNYREFQTFGAHGFLALIETLGDSEMDFSNMEIDWIAIGIPLEVGCYSPKTRSIFILNMGSKSIPLKSRKLETMDLSLEILDNLPPNSYLVTTFEYPLSNHNPKFCVDILSYNGGCLNLRIINSEQSKIRAICENSNSSQLRIIWYILTVPEMEFHEMPNIEFASKDFMKKIGRNIHSELETG</sequence>
<keyword evidence="2" id="KW-1185">Reference proteome</keyword>